<dbReference type="CDD" id="cd07043">
    <property type="entry name" value="STAS_anti-anti-sigma_factors"/>
    <property type="match status" value="1"/>
</dbReference>
<gene>
    <name evidence="2" type="ORF">H8K52_07240</name>
</gene>
<feature type="domain" description="STAS" evidence="1">
    <location>
        <begin position="1"/>
        <end position="93"/>
    </location>
</feature>
<dbReference type="InterPro" id="IPR002645">
    <property type="entry name" value="STAS_dom"/>
</dbReference>
<protein>
    <submittedName>
        <fullName evidence="2">STAS domain-containing protein</fullName>
    </submittedName>
</protein>
<evidence type="ECO:0000313" key="2">
    <source>
        <dbReference type="EMBL" id="MBC3807137.1"/>
    </source>
</evidence>
<dbReference type="PROSITE" id="PS50801">
    <property type="entry name" value="STAS"/>
    <property type="match status" value="1"/>
</dbReference>
<sequence length="93" mass="10487">MHSQSITGELTIYTAASEKQHLQEFLETGDDLEVNLSQVAEMDSAGLQVLILMKQEALRRNKKLRYTMHSKAVLEVLEMCNMTATFGDQVILT</sequence>
<name>A0ABR6X2I8_9BURK</name>
<dbReference type="EMBL" id="JACOFW010000006">
    <property type="protein sequence ID" value="MBC3807137.1"/>
    <property type="molecule type" value="Genomic_DNA"/>
</dbReference>
<dbReference type="Gene3D" id="3.30.750.24">
    <property type="entry name" value="STAS domain"/>
    <property type="match status" value="1"/>
</dbReference>
<proteinExistence type="predicted"/>
<accession>A0ABR6X2I8</accession>
<dbReference type="InterPro" id="IPR052746">
    <property type="entry name" value="MlaB_ABC_Transporter"/>
</dbReference>
<evidence type="ECO:0000259" key="1">
    <source>
        <dbReference type="PROSITE" id="PS50801"/>
    </source>
</evidence>
<organism evidence="2 3">
    <name type="scientific">Undibacterium seohonense</name>
    <dbReference type="NCBI Taxonomy" id="1344950"/>
    <lineage>
        <taxon>Bacteria</taxon>
        <taxon>Pseudomonadati</taxon>
        <taxon>Pseudomonadota</taxon>
        <taxon>Betaproteobacteria</taxon>
        <taxon>Burkholderiales</taxon>
        <taxon>Oxalobacteraceae</taxon>
        <taxon>Undibacterium</taxon>
    </lineage>
</organism>
<keyword evidence="3" id="KW-1185">Reference proteome</keyword>
<evidence type="ECO:0000313" key="3">
    <source>
        <dbReference type="Proteomes" id="UP000648257"/>
    </source>
</evidence>
<reference evidence="2 3" key="1">
    <citation type="submission" date="2020-08" db="EMBL/GenBank/DDBJ databases">
        <title>Novel species isolated from subtropical streams in China.</title>
        <authorList>
            <person name="Lu H."/>
        </authorList>
    </citation>
    <scope>NUCLEOTIDE SEQUENCE [LARGE SCALE GENOMIC DNA]</scope>
    <source>
        <strain evidence="2 3">KACC 16656</strain>
    </source>
</reference>
<dbReference type="RefSeq" id="WP_186922229.1">
    <property type="nucleotide sequence ID" value="NZ_JACOFW010000006.1"/>
</dbReference>
<comment type="caution">
    <text evidence="2">The sequence shown here is derived from an EMBL/GenBank/DDBJ whole genome shotgun (WGS) entry which is preliminary data.</text>
</comment>
<dbReference type="InterPro" id="IPR036513">
    <property type="entry name" value="STAS_dom_sf"/>
</dbReference>
<dbReference type="PANTHER" id="PTHR35849:SF2">
    <property type="entry name" value="BLR2341 PROTEIN"/>
    <property type="match status" value="1"/>
</dbReference>
<dbReference type="Pfam" id="PF13466">
    <property type="entry name" value="STAS_2"/>
    <property type="match status" value="1"/>
</dbReference>
<dbReference type="SUPFAM" id="SSF52091">
    <property type="entry name" value="SpoIIaa-like"/>
    <property type="match status" value="1"/>
</dbReference>
<dbReference type="Proteomes" id="UP000648257">
    <property type="component" value="Unassembled WGS sequence"/>
</dbReference>
<dbReference type="InterPro" id="IPR058548">
    <property type="entry name" value="MlaB-like_STAS"/>
</dbReference>
<dbReference type="PANTHER" id="PTHR35849">
    <property type="entry name" value="BLR2341 PROTEIN"/>
    <property type="match status" value="1"/>
</dbReference>